<proteinExistence type="predicted"/>
<evidence type="ECO:0000256" key="1">
    <source>
        <dbReference type="ARBA" id="ARBA00022729"/>
    </source>
</evidence>
<keyword evidence="5" id="KW-1185">Reference proteome</keyword>
<evidence type="ECO:0000256" key="2">
    <source>
        <dbReference type="SAM" id="SignalP"/>
    </source>
</evidence>
<dbReference type="RefSeq" id="WP_259550244.1">
    <property type="nucleotide sequence ID" value="NZ_BAABHW010000002.1"/>
</dbReference>
<evidence type="ECO:0000313" key="4">
    <source>
        <dbReference type="EMBL" id="GAA5072237.1"/>
    </source>
</evidence>
<dbReference type="Pfam" id="PF13778">
    <property type="entry name" value="DUF4174"/>
    <property type="match status" value="1"/>
</dbReference>
<dbReference type="InterPro" id="IPR025232">
    <property type="entry name" value="DUF4174"/>
</dbReference>
<accession>A0ABP9L6M2</accession>
<dbReference type="EMBL" id="BAABHW010000002">
    <property type="protein sequence ID" value="GAA5072237.1"/>
    <property type="molecule type" value="Genomic_DNA"/>
</dbReference>
<feature type="chain" id="PRO_5045196228" evidence="2">
    <location>
        <begin position="24"/>
        <end position="163"/>
    </location>
</feature>
<comment type="caution">
    <text evidence="4">The sequence shown here is derived from an EMBL/GenBank/DDBJ whole genome shotgun (WGS) entry which is preliminary data.</text>
</comment>
<dbReference type="Proteomes" id="UP001499910">
    <property type="component" value="Unassembled WGS sequence"/>
</dbReference>
<evidence type="ECO:0000313" key="5">
    <source>
        <dbReference type="Proteomes" id="UP001499910"/>
    </source>
</evidence>
<name>A0ABP9L6M2_9RHOB</name>
<gene>
    <name evidence="4" type="ORF">GCM10023209_16870</name>
</gene>
<feature type="domain" description="DUF4174" evidence="3">
    <location>
        <begin position="56"/>
        <end position="157"/>
    </location>
</feature>
<protein>
    <submittedName>
        <fullName evidence="4">DUF4174 domain-containing protein</fullName>
    </submittedName>
</protein>
<evidence type="ECO:0000259" key="3">
    <source>
        <dbReference type="Pfam" id="PF13778"/>
    </source>
</evidence>
<reference evidence="5" key="1">
    <citation type="journal article" date="2019" name="Int. J. Syst. Evol. Microbiol.">
        <title>The Global Catalogue of Microorganisms (GCM) 10K type strain sequencing project: providing services to taxonomists for standard genome sequencing and annotation.</title>
        <authorList>
            <consortium name="The Broad Institute Genomics Platform"/>
            <consortium name="The Broad Institute Genome Sequencing Center for Infectious Disease"/>
            <person name="Wu L."/>
            <person name="Ma J."/>
        </authorList>
    </citation>
    <scope>NUCLEOTIDE SEQUENCE [LARGE SCALE GENOMIC DNA]</scope>
    <source>
        <strain evidence="5">JCM 18015</strain>
    </source>
</reference>
<keyword evidence="1 2" id="KW-0732">Signal</keyword>
<sequence>MRPTPLALAAALMLAPAAIPAQQADDALAMAASEPGDTEIEAVDPMAPRDAADVTLEEFLWTARPIIVFADTPADPRFIEQMQLLAARPDPLIERDAVIIVDTDPASRSAIRTELRPRGFSLVVMQKDGSVGFRRPSPRDVREIIRGIDNFSFRQEELRSGGQ</sequence>
<organism evidence="4 5">
    <name type="scientific">[Roseibacterium] beibuensis</name>
    <dbReference type="NCBI Taxonomy" id="1193142"/>
    <lineage>
        <taxon>Bacteria</taxon>
        <taxon>Pseudomonadati</taxon>
        <taxon>Pseudomonadota</taxon>
        <taxon>Alphaproteobacteria</taxon>
        <taxon>Rhodobacterales</taxon>
        <taxon>Roseobacteraceae</taxon>
        <taxon>Roseicyclus</taxon>
    </lineage>
</organism>
<feature type="signal peptide" evidence="2">
    <location>
        <begin position="1"/>
        <end position="23"/>
    </location>
</feature>